<keyword evidence="2" id="KW-1185">Reference proteome</keyword>
<dbReference type="EMBL" id="NIRI02000056">
    <property type="protein sequence ID" value="KAG5442972.1"/>
    <property type="molecule type" value="Genomic_DNA"/>
</dbReference>
<reference evidence="1 2" key="2">
    <citation type="journal article" date="2021" name="Genomics">
        <title>High-quality reference genome for Clonorchis sinensis.</title>
        <authorList>
            <person name="Young N.D."/>
            <person name="Stroehlein A.J."/>
            <person name="Kinkar L."/>
            <person name="Wang T."/>
            <person name="Sohn W.M."/>
            <person name="Chang B.C.H."/>
            <person name="Kaur P."/>
            <person name="Weisz D."/>
            <person name="Dudchenko O."/>
            <person name="Aiden E.L."/>
            <person name="Korhonen P.K."/>
            <person name="Gasser R.B."/>
        </authorList>
    </citation>
    <scope>NUCLEOTIDE SEQUENCE [LARGE SCALE GENOMIC DNA]</scope>
    <source>
        <strain evidence="1">Cs-k2</strain>
    </source>
</reference>
<comment type="caution">
    <text evidence="1">The sequence shown here is derived from an EMBL/GenBank/DDBJ whole genome shotgun (WGS) entry which is preliminary data.</text>
</comment>
<reference evidence="1 2" key="1">
    <citation type="journal article" date="2018" name="Biotechnol. Adv.">
        <title>Improved genomic resources and new bioinformatic workflow for the carcinogenic parasite Clonorchis sinensis: Biotechnological implications.</title>
        <authorList>
            <person name="Wang D."/>
            <person name="Korhonen P.K."/>
            <person name="Gasser R.B."/>
            <person name="Young N.D."/>
        </authorList>
    </citation>
    <scope>NUCLEOTIDE SEQUENCE [LARGE SCALE GENOMIC DNA]</scope>
    <source>
        <strain evidence="1">Cs-k2</strain>
    </source>
</reference>
<protein>
    <submittedName>
        <fullName evidence="1">Uncharacterized protein</fullName>
    </submittedName>
</protein>
<accession>A0A419QD30</accession>
<name>A0A419QD30_CLOSI</name>
<organism evidence="1 2">
    <name type="scientific">Clonorchis sinensis</name>
    <name type="common">Chinese liver fluke</name>
    <dbReference type="NCBI Taxonomy" id="79923"/>
    <lineage>
        <taxon>Eukaryota</taxon>
        <taxon>Metazoa</taxon>
        <taxon>Spiralia</taxon>
        <taxon>Lophotrochozoa</taxon>
        <taxon>Platyhelminthes</taxon>
        <taxon>Trematoda</taxon>
        <taxon>Digenea</taxon>
        <taxon>Opisthorchiida</taxon>
        <taxon>Opisthorchiata</taxon>
        <taxon>Opisthorchiidae</taxon>
        <taxon>Clonorchis</taxon>
    </lineage>
</organism>
<gene>
    <name evidence="1" type="ORF">CSKR_107147</name>
</gene>
<dbReference type="AlphaFoldDB" id="A0A419QD30"/>
<dbReference type="Proteomes" id="UP000286415">
    <property type="component" value="Unassembled WGS sequence"/>
</dbReference>
<sequence length="215" mass="24486">MIVLNFWVCANQQIKQSTSLPISHSILDIITLVFNTIAVLPFNRDIVERLVVKERMKHLRPGTAWITRALFVEGESHRQHPGQRLTTSLLQPLSTEQGKQNTLRLADSCIDIIRHTTIGPHTNSEIGQMLHKFSVAPWFVCGVFSDRISKSKVLQFVDKKHMPKDGMTLVSSSKNTYQQGVRHQLFGRTFLRPFRVSLITSSIEKVNRNGESENL</sequence>
<evidence type="ECO:0000313" key="1">
    <source>
        <dbReference type="EMBL" id="KAG5442972.1"/>
    </source>
</evidence>
<dbReference type="InParanoid" id="A0A419QD30"/>
<evidence type="ECO:0000313" key="2">
    <source>
        <dbReference type="Proteomes" id="UP000286415"/>
    </source>
</evidence>
<proteinExistence type="predicted"/>